<gene>
    <name evidence="3" type="ORF">HGA15_00245</name>
</gene>
<dbReference type="PRINTS" id="PR00081">
    <property type="entry name" value="GDHRDH"/>
</dbReference>
<dbReference type="PRINTS" id="PR00080">
    <property type="entry name" value="SDRFAMILY"/>
</dbReference>
<dbReference type="Proteomes" id="UP000570678">
    <property type="component" value="Unassembled WGS sequence"/>
</dbReference>
<comment type="caution">
    <text evidence="3">The sequence shown here is derived from an EMBL/GenBank/DDBJ whole genome shotgun (WGS) entry which is preliminary data.</text>
</comment>
<organism evidence="3 4">
    <name type="scientific">Nocardia flavorosea</name>
    <dbReference type="NCBI Taxonomy" id="53429"/>
    <lineage>
        <taxon>Bacteria</taxon>
        <taxon>Bacillati</taxon>
        <taxon>Actinomycetota</taxon>
        <taxon>Actinomycetes</taxon>
        <taxon>Mycobacteriales</taxon>
        <taxon>Nocardiaceae</taxon>
        <taxon>Nocardia</taxon>
    </lineage>
</organism>
<dbReference type="SUPFAM" id="SSF51735">
    <property type="entry name" value="NAD(P)-binding Rossmann-fold domains"/>
    <property type="match status" value="1"/>
</dbReference>
<dbReference type="InterPro" id="IPR036291">
    <property type="entry name" value="NAD(P)-bd_dom_sf"/>
</dbReference>
<keyword evidence="4" id="KW-1185">Reference proteome</keyword>
<dbReference type="PROSITE" id="PS00061">
    <property type="entry name" value="ADH_SHORT"/>
    <property type="match status" value="1"/>
</dbReference>
<dbReference type="PANTHER" id="PTHR42760:SF40">
    <property type="entry name" value="3-OXOACYL-[ACYL-CARRIER-PROTEIN] REDUCTASE, CHLOROPLASTIC"/>
    <property type="match status" value="1"/>
</dbReference>
<dbReference type="InterPro" id="IPR020904">
    <property type="entry name" value="Sc_DH/Rdtase_CS"/>
</dbReference>
<protein>
    <submittedName>
        <fullName evidence="3">SDR family oxidoreductase</fullName>
    </submittedName>
</protein>
<dbReference type="AlphaFoldDB" id="A0A846YA26"/>
<proteinExistence type="inferred from homology"/>
<dbReference type="Gene3D" id="3.40.50.720">
    <property type="entry name" value="NAD(P)-binding Rossmann-like Domain"/>
    <property type="match status" value="1"/>
</dbReference>
<dbReference type="PANTHER" id="PTHR42760">
    <property type="entry name" value="SHORT-CHAIN DEHYDROGENASES/REDUCTASES FAMILY MEMBER"/>
    <property type="match status" value="1"/>
</dbReference>
<keyword evidence="2" id="KW-0560">Oxidoreductase</keyword>
<evidence type="ECO:0000313" key="4">
    <source>
        <dbReference type="Proteomes" id="UP000570678"/>
    </source>
</evidence>
<accession>A0A846YA26</accession>
<dbReference type="CDD" id="cd05233">
    <property type="entry name" value="SDR_c"/>
    <property type="match status" value="1"/>
</dbReference>
<dbReference type="EMBL" id="JAAXOT010000001">
    <property type="protein sequence ID" value="NKY54611.1"/>
    <property type="molecule type" value="Genomic_DNA"/>
</dbReference>
<dbReference type="GO" id="GO:0016616">
    <property type="term" value="F:oxidoreductase activity, acting on the CH-OH group of donors, NAD or NADP as acceptor"/>
    <property type="evidence" value="ECO:0007669"/>
    <property type="project" value="TreeGrafter"/>
</dbReference>
<dbReference type="NCBIfam" id="NF005559">
    <property type="entry name" value="PRK07231.1"/>
    <property type="match status" value="1"/>
</dbReference>
<name>A0A846YA26_9NOCA</name>
<dbReference type="FunFam" id="3.40.50.720:FF:000084">
    <property type="entry name" value="Short-chain dehydrogenase reductase"/>
    <property type="match status" value="1"/>
</dbReference>
<dbReference type="Pfam" id="PF13561">
    <property type="entry name" value="adh_short_C2"/>
    <property type="match status" value="1"/>
</dbReference>
<dbReference type="InterPro" id="IPR002347">
    <property type="entry name" value="SDR_fam"/>
</dbReference>
<evidence type="ECO:0000313" key="3">
    <source>
        <dbReference type="EMBL" id="NKY54611.1"/>
    </source>
</evidence>
<evidence type="ECO:0000256" key="1">
    <source>
        <dbReference type="ARBA" id="ARBA00006484"/>
    </source>
</evidence>
<sequence>MDRFEGTVAIVTGAGSGIGRAAALRLAAEGAVVVVADIRKDAAEETVAEIMTTGARGEAIAGDVLEPEFLDELVDGTVRRHGRLDVLHNNVGFGRRGTLVDLGDDDWQRGIDGNLGATFRGIRAALRVMAEQRSGAIVNTASLAGVRKVPGVVPYYGVAKAGVIQLTREAAVEAGAYGVRVNAVVPGSVRTPAFESYLEQIGGLDAYADQLPLRRIGRPEDIAAAVAFLASPDAAGITGVALPVDAGVSAVLAEPKL</sequence>
<dbReference type="GO" id="GO:0030497">
    <property type="term" value="P:fatty acid elongation"/>
    <property type="evidence" value="ECO:0007669"/>
    <property type="project" value="TreeGrafter"/>
</dbReference>
<evidence type="ECO:0000256" key="2">
    <source>
        <dbReference type="ARBA" id="ARBA00023002"/>
    </source>
</evidence>
<comment type="similarity">
    <text evidence="1">Belongs to the short-chain dehydrogenases/reductases (SDR) family.</text>
</comment>
<reference evidence="3 4" key="1">
    <citation type="submission" date="2020-04" db="EMBL/GenBank/DDBJ databases">
        <title>MicrobeNet Type strains.</title>
        <authorList>
            <person name="Nicholson A.C."/>
        </authorList>
    </citation>
    <scope>NUCLEOTIDE SEQUENCE [LARGE SCALE GENOMIC DNA]</scope>
    <source>
        <strain evidence="3 4">JCM 3332</strain>
    </source>
</reference>